<dbReference type="EMBL" id="JBITPR010000011">
    <property type="protein sequence ID" value="MFI7869503.1"/>
    <property type="molecule type" value="Genomic_DNA"/>
</dbReference>
<feature type="binding site" evidence="5">
    <location>
        <position position="14"/>
    </location>
    <ligand>
        <name>S-adenosyl-L-methionine</name>
        <dbReference type="ChEBI" id="CHEBI:59789"/>
    </ligand>
</feature>
<dbReference type="PANTHER" id="PTHR11727:SF7">
    <property type="entry name" value="DIMETHYLADENOSINE TRANSFERASE-RELATED"/>
    <property type="match status" value="1"/>
</dbReference>
<feature type="binding site" evidence="5">
    <location>
        <position position="64"/>
    </location>
    <ligand>
        <name>S-adenosyl-L-methionine</name>
        <dbReference type="ChEBI" id="CHEBI:59789"/>
    </ligand>
</feature>
<evidence type="ECO:0000256" key="1">
    <source>
        <dbReference type="ARBA" id="ARBA00022603"/>
    </source>
</evidence>
<organism evidence="7 8">
    <name type="scientific">Streptomyces salinarius</name>
    <dbReference type="NCBI Taxonomy" id="2762598"/>
    <lineage>
        <taxon>Bacteria</taxon>
        <taxon>Bacillati</taxon>
        <taxon>Actinomycetota</taxon>
        <taxon>Actinomycetes</taxon>
        <taxon>Kitasatosporales</taxon>
        <taxon>Streptomycetaceae</taxon>
        <taxon>Streptomyces</taxon>
    </lineage>
</organism>
<evidence type="ECO:0000259" key="6">
    <source>
        <dbReference type="SMART" id="SM00650"/>
    </source>
</evidence>
<dbReference type="Proteomes" id="UP001614264">
    <property type="component" value="Unassembled WGS sequence"/>
</dbReference>
<name>A0ABW8B3P1_9ACTN</name>
<sequence>MARPTQRARTLSQNFLADRATAHHVARLAAPDRASPPLVLEVGAGKGALTEPLARRSRELHAYEIDPRLVPGLRARFARSPHVRVVPGDFLAARPPRTPFSVAGNVPFSRTADIVDWCLRASALTDATLITQLEYARKRTGDYGRWTLLTVLTWPHHAWRLVGRVDRLRFRPAPRVDAGILRIERRPAPLLTGPAALRSWADLVELGFSGVGGSLHASLRRAHPRRRVDAAFRAARLDPALLVGEVAPGGWLRLHEELTA</sequence>
<dbReference type="Gene3D" id="3.40.50.150">
    <property type="entry name" value="Vaccinia Virus protein VP39"/>
    <property type="match status" value="1"/>
</dbReference>
<keyword evidence="2 5" id="KW-0808">Transferase</keyword>
<evidence type="ECO:0000313" key="8">
    <source>
        <dbReference type="Proteomes" id="UP001614264"/>
    </source>
</evidence>
<dbReference type="RefSeq" id="WP_165288031.1">
    <property type="nucleotide sequence ID" value="NZ_JBITPR010000011.1"/>
</dbReference>
<evidence type="ECO:0000256" key="3">
    <source>
        <dbReference type="ARBA" id="ARBA00022691"/>
    </source>
</evidence>
<dbReference type="InterPro" id="IPR020598">
    <property type="entry name" value="rRNA_Ade_methylase_Trfase_N"/>
</dbReference>
<feature type="domain" description="Ribosomal RNA adenine methylase transferase N-terminal" evidence="6">
    <location>
        <begin position="21"/>
        <end position="187"/>
    </location>
</feature>
<dbReference type="NCBIfam" id="NF000087">
    <property type="entry name" value="ErmO"/>
    <property type="match status" value="1"/>
</dbReference>
<keyword evidence="1 5" id="KW-0489">Methyltransferase</keyword>
<dbReference type="SMART" id="SM00650">
    <property type="entry name" value="rADc"/>
    <property type="match status" value="1"/>
</dbReference>
<dbReference type="CDD" id="cd02440">
    <property type="entry name" value="AdoMet_MTases"/>
    <property type="match status" value="1"/>
</dbReference>
<dbReference type="InterPro" id="IPR001737">
    <property type="entry name" value="KsgA/Erm"/>
</dbReference>
<evidence type="ECO:0000256" key="4">
    <source>
        <dbReference type="ARBA" id="ARBA00022884"/>
    </source>
</evidence>
<dbReference type="SUPFAM" id="SSF53335">
    <property type="entry name" value="S-adenosyl-L-methionine-dependent methyltransferases"/>
    <property type="match status" value="1"/>
</dbReference>
<dbReference type="NCBIfam" id="NF000337">
    <property type="entry name" value="erm_SHROVE"/>
    <property type="match status" value="1"/>
</dbReference>
<keyword evidence="3 5" id="KW-0949">S-adenosyl-L-methionine</keyword>
<dbReference type="Pfam" id="PF00398">
    <property type="entry name" value="RrnaAD"/>
    <property type="match status" value="1"/>
</dbReference>
<dbReference type="InterPro" id="IPR023165">
    <property type="entry name" value="rRNA_Ade_diMease-like_C"/>
</dbReference>
<feature type="binding site" evidence="5">
    <location>
        <position position="43"/>
    </location>
    <ligand>
        <name>S-adenosyl-L-methionine</name>
        <dbReference type="ChEBI" id="CHEBI:59789"/>
    </ligand>
</feature>
<dbReference type="PROSITE" id="PS01131">
    <property type="entry name" value="RRNA_A_DIMETH"/>
    <property type="match status" value="1"/>
</dbReference>
<dbReference type="Gene3D" id="1.10.8.100">
    <property type="entry name" value="Ribosomal RNA adenine dimethylase-like, domain 2"/>
    <property type="match status" value="1"/>
</dbReference>
<reference evidence="7 8" key="1">
    <citation type="submission" date="2024-07" db="EMBL/GenBank/DDBJ databases">
        <title>Whole genome sequencing of Prodigiosin pigment-producing Streptomyces salinarius isolated from rhizosphere soil of Arachis hypogaea.</title>
        <authorList>
            <person name="Vidhya A."/>
            <person name="Ramya S."/>
        </authorList>
    </citation>
    <scope>NUCLEOTIDE SEQUENCE [LARGE SCALE GENOMIC DNA]</scope>
    <source>
        <strain evidence="7 8">VRMG2420</strain>
    </source>
</reference>
<dbReference type="NCBIfam" id="NF000499">
    <property type="entry name" value="Erm23S_rRNA_broad"/>
    <property type="match status" value="1"/>
</dbReference>
<feature type="binding site" evidence="5">
    <location>
        <position position="16"/>
    </location>
    <ligand>
        <name>S-adenosyl-L-methionine</name>
        <dbReference type="ChEBI" id="CHEBI:59789"/>
    </ligand>
</feature>
<dbReference type="PANTHER" id="PTHR11727">
    <property type="entry name" value="DIMETHYLADENOSINE TRANSFERASE"/>
    <property type="match status" value="1"/>
</dbReference>
<evidence type="ECO:0000313" key="7">
    <source>
        <dbReference type="EMBL" id="MFI7869503.1"/>
    </source>
</evidence>
<evidence type="ECO:0000256" key="5">
    <source>
        <dbReference type="PROSITE-ProRule" id="PRU01026"/>
    </source>
</evidence>
<comment type="similarity">
    <text evidence="5">Belongs to the class I-like SAM-binding methyltransferase superfamily. rRNA adenine N(6)-methyltransferase family.</text>
</comment>
<feature type="binding site" evidence="5">
    <location>
        <position position="89"/>
    </location>
    <ligand>
        <name>S-adenosyl-L-methionine</name>
        <dbReference type="ChEBI" id="CHEBI:59789"/>
    </ligand>
</feature>
<protein>
    <submittedName>
        <fullName evidence="7">23S rRNA (Adenine(2058)-N(6))-methyltransferase Erm(O)</fullName>
    </submittedName>
</protein>
<dbReference type="PROSITE" id="PS51689">
    <property type="entry name" value="SAM_RNA_A_N6_MT"/>
    <property type="match status" value="1"/>
</dbReference>
<keyword evidence="4 5" id="KW-0694">RNA-binding</keyword>
<keyword evidence="8" id="KW-1185">Reference proteome</keyword>
<dbReference type="InterPro" id="IPR029063">
    <property type="entry name" value="SAM-dependent_MTases_sf"/>
</dbReference>
<evidence type="ECO:0000256" key="2">
    <source>
        <dbReference type="ARBA" id="ARBA00022679"/>
    </source>
</evidence>
<proteinExistence type="inferred from homology"/>
<gene>
    <name evidence="7" type="primary">erm(O)</name>
    <name evidence="7" type="ORF">AB4829_02710</name>
</gene>
<accession>A0ABW8B3P1</accession>
<dbReference type="InterPro" id="IPR020596">
    <property type="entry name" value="rRNA_Ade_Mease_Trfase_CS"/>
</dbReference>
<feature type="binding site" evidence="5">
    <location>
        <position position="105"/>
    </location>
    <ligand>
        <name>S-adenosyl-L-methionine</name>
        <dbReference type="ChEBI" id="CHEBI:59789"/>
    </ligand>
</feature>
<comment type="caution">
    <text evidence="7">The sequence shown here is derived from an EMBL/GenBank/DDBJ whole genome shotgun (WGS) entry which is preliminary data.</text>
</comment>